<evidence type="ECO:0000256" key="6">
    <source>
        <dbReference type="ARBA" id="ARBA00022729"/>
    </source>
</evidence>
<keyword evidence="12" id="KW-1185">Reference proteome</keyword>
<evidence type="ECO:0000313" key="11">
    <source>
        <dbReference type="EMBL" id="EDW68217.1"/>
    </source>
</evidence>
<dbReference type="KEGG" id="dvi:6629296"/>
<dbReference type="GO" id="GO:0045087">
    <property type="term" value="P:innate immune response"/>
    <property type="evidence" value="ECO:0007669"/>
    <property type="project" value="UniProtKB-KW"/>
</dbReference>
<evidence type="ECO:0000256" key="7">
    <source>
        <dbReference type="ARBA" id="ARBA00022859"/>
    </source>
</evidence>
<dbReference type="GO" id="GO:0005576">
    <property type="term" value="C:extracellular region"/>
    <property type="evidence" value="ECO:0007669"/>
    <property type="project" value="UniProtKB-SubCell"/>
</dbReference>
<keyword evidence="5" id="KW-0399">Innate immunity</keyword>
<name>B4LZP8_DROVI</name>
<dbReference type="Proteomes" id="UP000008792">
    <property type="component" value="Unassembled WGS sequence"/>
</dbReference>
<feature type="domain" description="Attacin N-terminal" evidence="9">
    <location>
        <begin position="1"/>
        <end position="65"/>
    </location>
</feature>
<dbReference type="eggNOG" id="ENOG502TB86">
    <property type="taxonomic scope" value="Eukaryota"/>
</dbReference>
<feature type="domain" description="Attacin C-terminal" evidence="10">
    <location>
        <begin position="67"/>
        <end position="181"/>
    </location>
</feature>
<accession>B4LZP8</accession>
<dbReference type="InterPro" id="IPR005520">
    <property type="entry name" value="Attacin_N"/>
</dbReference>
<dbReference type="InterPro" id="IPR005521">
    <property type="entry name" value="Attacin_C"/>
</dbReference>
<protein>
    <recommendedName>
        <fullName evidence="13">Attacin C-terminal domain-containing protein</fullName>
    </recommendedName>
</protein>
<evidence type="ECO:0008006" key="13">
    <source>
        <dbReference type="Google" id="ProtNLM"/>
    </source>
</evidence>
<evidence type="ECO:0000256" key="3">
    <source>
        <dbReference type="ARBA" id="ARBA00022525"/>
    </source>
</evidence>
<evidence type="ECO:0000256" key="1">
    <source>
        <dbReference type="ARBA" id="ARBA00004613"/>
    </source>
</evidence>
<dbReference type="AlphaFoldDB" id="B4LZP8"/>
<keyword evidence="3" id="KW-0964">Secreted</keyword>
<dbReference type="EMBL" id="CH940650">
    <property type="protein sequence ID" value="EDW68217.1"/>
    <property type="molecule type" value="Genomic_DNA"/>
</dbReference>
<evidence type="ECO:0000256" key="2">
    <source>
        <dbReference type="ARBA" id="ARBA00007550"/>
    </source>
</evidence>
<dbReference type="OrthoDB" id="7879934at2759"/>
<evidence type="ECO:0000256" key="4">
    <source>
        <dbReference type="ARBA" id="ARBA00022529"/>
    </source>
</evidence>
<dbReference type="HOGENOM" id="CLU_1483525_0_0_1"/>
<reference evidence="11 12" key="1">
    <citation type="journal article" date="2007" name="Nature">
        <title>Evolution of genes and genomes on the Drosophila phylogeny.</title>
        <authorList>
            <consortium name="Drosophila 12 Genomes Consortium"/>
            <person name="Clark A.G."/>
            <person name="Eisen M.B."/>
            <person name="Smith D.R."/>
            <person name="Bergman C.M."/>
            <person name="Oliver B."/>
            <person name="Markow T.A."/>
            <person name="Kaufman T.C."/>
            <person name="Kellis M."/>
            <person name="Gelbart W."/>
            <person name="Iyer V.N."/>
            <person name="Pollard D.A."/>
            <person name="Sackton T.B."/>
            <person name="Larracuente A.M."/>
            <person name="Singh N.D."/>
            <person name="Abad J.P."/>
            <person name="Abt D.N."/>
            <person name="Adryan B."/>
            <person name="Aguade M."/>
            <person name="Akashi H."/>
            <person name="Anderson W.W."/>
            <person name="Aquadro C.F."/>
            <person name="Ardell D.H."/>
            <person name="Arguello R."/>
            <person name="Artieri C.G."/>
            <person name="Barbash D.A."/>
            <person name="Barker D."/>
            <person name="Barsanti P."/>
            <person name="Batterham P."/>
            <person name="Batzoglou S."/>
            <person name="Begun D."/>
            <person name="Bhutkar A."/>
            <person name="Blanco E."/>
            <person name="Bosak S.A."/>
            <person name="Bradley R.K."/>
            <person name="Brand A.D."/>
            <person name="Brent M.R."/>
            <person name="Brooks A.N."/>
            <person name="Brown R.H."/>
            <person name="Butlin R.K."/>
            <person name="Caggese C."/>
            <person name="Calvi B.R."/>
            <person name="Bernardo de Carvalho A."/>
            <person name="Caspi A."/>
            <person name="Castrezana S."/>
            <person name="Celniker S.E."/>
            <person name="Chang J.L."/>
            <person name="Chapple C."/>
            <person name="Chatterji S."/>
            <person name="Chinwalla A."/>
            <person name="Civetta A."/>
            <person name="Clifton S.W."/>
            <person name="Comeron J.M."/>
            <person name="Costello J.C."/>
            <person name="Coyne J.A."/>
            <person name="Daub J."/>
            <person name="David R.G."/>
            <person name="Delcher A.L."/>
            <person name="Delehaunty K."/>
            <person name="Do C.B."/>
            <person name="Ebling H."/>
            <person name="Edwards K."/>
            <person name="Eickbush T."/>
            <person name="Evans J.D."/>
            <person name="Filipski A."/>
            <person name="Findeiss S."/>
            <person name="Freyhult E."/>
            <person name="Fulton L."/>
            <person name="Fulton R."/>
            <person name="Garcia A.C."/>
            <person name="Gardiner A."/>
            <person name="Garfield D.A."/>
            <person name="Garvin B.E."/>
            <person name="Gibson G."/>
            <person name="Gilbert D."/>
            <person name="Gnerre S."/>
            <person name="Godfrey J."/>
            <person name="Good R."/>
            <person name="Gotea V."/>
            <person name="Gravely B."/>
            <person name="Greenberg A.J."/>
            <person name="Griffiths-Jones S."/>
            <person name="Gross S."/>
            <person name="Guigo R."/>
            <person name="Gustafson E.A."/>
            <person name="Haerty W."/>
            <person name="Hahn M.W."/>
            <person name="Halligan D.L."/>
            <person name="Halpern A.L."/>
            <person name="Halter G.M."/>
            <person name="Han M.V."/>
            <person name="Heger A."/>
            <person name="Hillier L."/>
            <person name="Hinrichs A.S."/>
            <person name="Holmes I."/>
            <person name="Hoskins R.A."/>
            <person name="Hubisz M.J."/>
            <person name="Hultmark D."/>
            <person name="Huntley M.A."/>
            <person name="Jaffe D.B."/>
            <person name="Jagadeeshan S."/>
            <person name="Jeck W.R."/>
            <person name="Johnson J."/>
            <person name="Jones C.D."/>
            <person name="Jordan W.C."/>
            <person name="Karpen G.H."/>
            <person name="Kataoka E."/>
            <person name="Keightley P.D."/>
            <person name="Kheradpour P."/>
            <person name="Kirkness E.F."/>
            <person name="Koerich L.B."/>
            <person name="Kristiansen K."/>
            <person name="Kudrna D."/>
            <person name="Kulathinal R.J."/>
            <person name="Kumar S."/>
            <person name="Kwok R."/>
            <person name="Lander E."/>
            <person name="Langley C.H."/>
            <person name="Lapoint R."/>
            <person name="Lazzaro B.P."/>
            <person name="Lee S.J."/>
            <person name="Levesque L."/>
            <person name="Li R."/>
            <person name="Lin C.F."/>
            <person name="Lin M.F."/>
            <person name="Lindblad-Toh K."/>
            <person name="Llopart A."/>
            <person name="Long M."/>
            <person name="Low L."/>
            <person name="Lozovsky E."/>
            <person name="Lu J."/>
            <person name="Luo M."/>
            <person name="Machado C.A."/>
            <person name="Makalowski W."/>
            <person name="Marzo M."/>
            <person name="Matsuda M."/>
            <person name="Matzkin L."/>
            <person name="McAllister B."/>
            <person name="McBride C.S."/>
            <person name="McKernan B."/>
            <person name="McKernan K."/>
            <person name="Mendez-Lago M."/>
            <person name="Minx P."/>
            <person name="Mollenhauer M.U."/>
            <person name="Montooth K."/>
            <person name="Mount S.M."/>
            <person name="Mu X."/>
            <person name="Myers E."/>
            <person name="Negre B."/>
            <person name="Newfeld S."/>
            <person name="Nielsen R."/>
            <person name="Noor M.A."/>
            <person name="O'Grady P."/>
            <person name="Pachter L."/>
            <person name="Papaceit M."/>
            <person name="Parisi M.J."/>
            <person name="Parisi M."/>
            <person name="Parts L."/>
            <person name="Pedersen J.S."/>
            <person name="Pesole G."/>
            <person name="Phillippy A.M."/>
            <person name="Ponting C.P."/>
            <person name="Pop M."/>
            <person name="Porcelli D."/>
            <person name="Powell J.R."/>
            <person name="Prohaska S."/>
            <person name="Pruitt K."/>
            <person name="Puig M."/>
            <person name="Quesneville H."/>
            <person name="Ram K.R."/>
            <person name="Rand D."/>
            <person name="Rasmussen M.D."/>
            <person name="Reed L.K."/>
            <person name="Reenan R."/>
            <person name="Reily A."/>
            <person name="Remington K.A."/>
            <person name="Rieger T.T."/>
            <person name="Ritchie M.G."/>
            <person name="Robin C."/>
            <person name="Rogers Y.H."/>
            <person name="Rohde C."/>
            <person name="Rozas J."/>
            <person name="Rubenfield M.J."/>
            <person name="Ruiz A."/>
            <person name="Russo S."/>
            <person name="Salzberg S.L."/>
            <person name="Sanchez-Gracia A."/>
            <person name="Saranga D.J."/>
            <person name="Sato H."/>
            <person name="Schaeffer S.W."/>
            <person name="Schatz M.C."/>
            <person name="Schlenke T."/>
            <person name="Schwartz R."/>
            <person name="Segarra C."/>
            <person name="Singh R.S."/>
            <person name="Sirot L."/>
            <person name="Sirota M."/>
            <person name="Sisneros N.B."/>
            <person name="Smith C.D."/>
            <person name="Smith T.F."/>
            <person name="Spieth J."/>
            <person name="Stage D.E."/>
            <person name="Stark A."/>
            <person name="Stephan W."/>
            <person name="Strausberg R.L."/>
            <person name="Strempel S."/>
            <person name="Sturgill D."/>
            <person name="Sutton G."/>
            <person name="Sutton G.G."/>
            <person name="Tao W."/>
            <person name="Teichmann S."/>
            <person name="Tobari Y.N."/>
            <person name="Tomimura Y."/>
            <person name="Tsolas J.M."/>
            <person name="Valente V.L."/>
            <person name="Venter E."/>
            <person name="Venter J.C."/>
            <person name="Vicario S."/>
            <person name="Vieira F.G."/>
            <person name="Vilella A.J."/>
            <person name="Villasante A."/>
            <person name="Walenz B."/>
            <person name="Wang J."/>
            <person name="Wasserman M."/>
            <person name="Watts T."/>
            <person name="Wilson D."/>
            <person name="Wilson R.K."/>
            <person name="Wing R.A."/>
            <person name="Wolfner M.F."/>
            <person name="Wong A."/>
            <person name="Wong G.K."/>
            <person name="Wu C.I."/>
            <person name="Wu G."/>
            <person name="Yamamoto D."/>
            <person name="Yang H.P."/>
            <person name="Yang S.P."/>
            <person name="Yorke J.A."/>
            <person name="Yoshida K."/>
            <person name="Zdobnov E."/>
            <person name="Zhang P."/>
            <person name="Zhang Y."/>
            <person name="Zimin A.V."/>
            <person name="Baldwin J."/>
            <person name="Abdouelleil A."/>
            <person name="Abdulkadir J."/>
            <person name="Abebe A."/>
            <person name="Abera B."/>
            <person name="Abreu J."/>
            <person name="Acer S.C."/>
            <person name="Aftuck L."/>
            <person name="Alexander A."/>
            <person name="An P."/>
            <person name="Anderson E."/>
            <person name="Anderson S."/>
            <person name="Arachi H."/>
            <person name="Azer M."/>
            <person name="Bachantsang P."/>
            <person name="Barry A."/>
            <person name="Bayul T."/>
            <person name="Berlin A."/>
            <person name="Bessette D."/>
            <person name="Bloom T."/>
            <person name="Blye J."/>
            <person name="Boguslavskiy L."/>
            <person name="Bonnet C."/>
            <person name="Boukhgalter B."/>
            <person name="Bourzgui I."/>
            <person name="Brown A."/>
            <person name="Cahill P."/>
            <person name="Channer S."/>
            <person name="Cheshatsang Y."/>
            <person name="Chuda L."/>
            <person name="Citroen M."/>
            <person name="Collymore A."/>
            <person name="Cooke P."/>
            <person name="Costello M."/>
            <person name="D'Aco K."/>
            <person name="Daza R."/>
            <person name="De Haan G."/>
            <person name="DeGray S."/>
            <person name="DeMaso C."/>
            <person name="Dhargay N."/>
            <person name="Dooley K."/>
            <person name="Dooley E."/>
            <person name="Doricent M."/>
            <person name="Dorje P."/>
            <person name="Dorjee K."/>
            <person name="Dupes A."/>
            <person name="Elong R."/>
            <person name="Falk J."/>
            <person name="Farina A."/>
            <person name="Faro S."/>
            <person name="Ferguson D."/>
            <person name="Fisher S."/>
            <person name="Foley C.D."/>
            <person name="Franke A."/>
            <person name="Friedrich D."/>
            <person name="Gadbois L."/>
            <person name="Gearin G."/>
            <person name="Gearin C.R."/>
            <person name="Giannoukos G."/>
            <person name="Goode T."/>
            <person name="Graham J."/>
            <person name="Grandbois E."/>
            <person name="Grewal S."/>
            <person name="Gyaltsen K."/>
            <person name="Hafez N."/>
            <person name="Hagos B."/>
            <person name="Hall J."/>
            <person name="Henson C."/>
            <person name="Hollinger A."/>
            <person name="Honan T."/>
            <person name="Huard M.D."/>
            <person name="Hughes L."/>
            <person name="Hurhula B."/>
            <person name="Husby M.E."/>
            <person name="Kamat A."/>
            <person name="Kanga B."/>
            <person name="Kashin S."/>
            <person name="Khazanovich D."/>
            <person name="Kisner P."/>
            <person name="Lance K."/>
            <person name="Lara M."/>
            <person name="Lee W."/>
            <person name="Lennon N."/>
            <person name="Letendre F."/>
            <person name="LeVine R."/>
            <person name="Lipovsky A."/>
            <person name="Liu X."/>
            <person name="Liu J."/>
            <person name="Liu S."/>
            <person name="Lokyitsang T."/>
            <person name="Lokyitsang Y."/>
            <person name="Lubonja R."/>
            <person name="Lui A."/>
            <person name="MacDonald P."/>
            <person name="Magnisalis V."/>
            <person name="Maru K."/>
            <person name="Matthews C."/>
            <person name="McCusker W."/>
            <person name="McDonough S."/>
            <person name="Mehta T."/>
            <person name="Meldrim J."/>
            <person name="Meneus L."/>
            <person name="Mihai O."/>
            <person name="Mihalev A."/>
            <person name="Mihova T."/>
            <person name="Mittelman R."/>
            <person name="Mlenga V."/>
            <person name="Montmayeur A."/>
            <person name="Mulrain L."/>
            <person name="Navidi A."/>
            <person name="Naylor J."/>
            <person name="Negash T."/>
            <person name="Nguyen T."/>
            <person name="Nguyen N."/>
            <person name="Nicol R."/>
            <person name="Norbu C."/>
            <person name="Norbu N."/>
            <person name="Novod N."/>
            <person name="O'Neill B."/>
            <person name="Osman S."/>
            <person name="Markiewicz E."/>
            <person name="Oyono O.L."/>
            <person name="Patti C."/>
            <person name="Phunkhang P."/>
            <person name="Pierre F."/>
            <person name="Priest M."/>
            <person name="Raghuraman S."/>
            <person name="Rege F."/>
            <person name="Reyes R."/>
            <person name="Rise C."/>
            <person name="Rogov P."/>
            <person name="Ross K."/>
            <person name="Ryan E."/>
            <person name="Settipalli S."/>
            <person name="Shea T."/>
            <person name="Sherpa N."/>
            <person name="Shi L."/>
            <person name="Shih D."/>
            <person name="Sparrow T."/>
            <person name="Spaulding J."/>
            <person name="Stalker J."/>
            <person name="Stange-Thomann N."/>
            <person name="Stavropoulos S."/>
            <person name="Stone C."/>
            <person name="Strader C."/>
            <person name="Tesfaye S."/>
            <person name="Thomson T."/>
            <person name="Thoulutsang Y."/>
            <person name="Thoulutsang D."/>
            <person name="Topham K."/>
            <person name="Topping I."/>
            <person name="Tsamla T."/>
            <person name="Vassiliev H."/>
            <person name="Vo A."/>
            <person name="Wangchuk T."/>
            <person name="Wangdi T."/>
            <person name="Weiand M."/>
            <person name="Wilkinson J."/>
            <person name="Wilson A."/>
            <person name="Yadav S."/>
            <person name="Young G."/>
            <person name="Yu Q."/>
            <person name="Zembek L."/>
            <person name="Zhong D."/>
            <person name="Zimmer A."/>
            <person name="Zwirko Z."/>
            <person name="Jaffe D.B."/>
            <person name="Alvarez P."/>
            <person name="Brockman W."/>
            <person name="Butler J."/>
            <person name="Chin C."/>
            <person name="Gnerre S."/>
            <person name="Grabherr M."/>
            <person name="Kleber M."/>
            <person name="Mauceli E."/>
            <person name="MacCallum I."/>
        </authorList>
    </citation>
    <scope>NUCLEOTIDE SEQUENCE [LARGE SCALE GENOMIC DNA]</scope>
    <source>
        <strain evidence="12">Tucson 15010-1051.87</strain>
    </source>
</reference>
<gene>
    <name evidence="11" type="primary">Dvir\GJ22662</name>
    <name evidence="11" type="ORF">Dvir_GJ22662</name>
</gene>
<dbReference type="PhylomeDB" id="B4LZP8"/>
<evidence type="ECO:0000256" key="5">
    <source>
        <dbReference type="ARBA" id="ARBA00022588"/>
    </source>
</evidence>
<comment type="subcellular location">
    <subcellularLocation>
        <location evidence="1">Secreted</location>
    </subcellularLocation>
</comment>
<evidence type="ECO:0000313" key="12">
    <source>
        <dbReference type="Proteomes" id="UP000008792"/>
    </source>
</evidence>
<dbReference type="Pfam" id="PF03768">
    <property type="entry name" value="Attacin_N"/>
    <property type="match status" value="1"/>
</dbReference>
<sequence>MECQTSGDPKTGAASVRCGIMTGDEQVNARAGVFATTNSSAGPVTKGVYGAVNANGHGLSVQHGHTQGFGSSTTVAAQANLLQNNQAALNATGYHTHSRTHDQFGGGLNMQTAGGHSAALGVNHVPQLNMTTMNASGRANLITSPSGNFNLDATANATRHLSGPFRGKSDFGGGLNMKYNF</sequence>
<keyword evidence="8" id="KW-0044">Antibiotic</keyword>
<dbReference type="GO" id="GO:0042742">
    <property type="term" value="P:defense response to bacterium"/>
    <property type="evidence" value="ECO:0007669"/>
    <property type="project" value="UniProtKB-KW"/>
</dbReference>
<organism evidence="11 12">
    <name type="scientific">Drosophila virilis</name>
    <name type="common">Fruit fly</name>
    <dbReference type="NCBI Taxonomy" id="7244"/>
    <lineage>
        <taxon>Eukaryota</taxon>
        <taxon>Metazoa</taxon>
        <taxon>Ecdysozoa</taxon>
        <taxon>Arthropoda</taxon>
        <taxon>Hexapoda</taxon>
        <taxon>Insecta</taxon>
        <taxon>Pterygota</taxon>
        <taxon>Neoptera</taxon>
        <taxon>Endopterygota</taxon>
        <taxon>Diptera</taxon>
        <taxon>Brachycera</taxon>
        <taxon>Muscomorpha</taxon>
        <taxon>Ephydroidea</taxon>
        <taxon>Drosophilidae</taxon>
        <taxon>Drosophila</taxon>
    </lineage>
</organism>
<evidence type="ECO:0000259" key="10">
    <source>
        <dbReference type="Pfam" id="PF03769"/>
    </source>
</evidence>
<keyword evidence="6" id="KW-0732">Signal</keyword>
<dbReference type="Pfam" id="PF03769">
    <property type="entry name" value="Attacin_C"/>
    <property type="match status" value="1"/>
</dbReference>
<proteinExistence type="inferred from homology"/>
<keyword evidence="4" id="KW-0929">Antimicrobial</keyword>
<keyword evidence="7" id="KW-0391">Immunity</keyword>
<comment type="similarity">
    <text evidence="2">Belongs to the attacin/sarcotoxin-2 family.</text>
</comment>
<dbReference type="OMA" id="RSHDQFG"/>
<evidence type="ECO:0000259" key="9">
    <source>
        <dbReference type="Pfam" id="PF03768"/>
    </source>
</evidence>
<dbReference type="STRING" id="7244.B4LZP8"/>
<evidence type="ECO:0000256" key="8">
    <source>
        <dbReference type="ARBA" id="ARBA00023022"/>
    </source>
</evidence>
<dbReference type="InParanoid" id="B4LZP8"/>